<dbReference type="Proteomes" id="UP000058613">
    <property type="component" value="Chromosome"/>
</dbReference>
<dbReference type="Proteomes" id="UP000196694">
    <property type="component" value="Unassembled WGS sequence"/>
</dbReference>
<keyword evidence="1" id="KW-0812">Transmembrane</keyword>
<gene>
    <name evidence="3" type="ORF">Pdsh_00265</name>
    <name evidence="2" type="ORF">Pyrde_1075</name>
</gene>
<evidence type="ECO:0000256" key="1">
    <source>
        <dbReference type="SAM" id="Phobius"/>
    </source>
</evidence>
<name>A0A0P0N3Z4_9CREN</name>
<keyword evidence="1" id="KW-1133">Transmembrane helix</keyword>
<reference evidence="3 5" key="2">
    <citation type="submission" date="2017-05" db="EMBL/GenBank/DDBJ databases">
        <title>The draft genome of the hyperthermophilic archaeon 'Pyrodictium delaneyi strain Hulk', an iron and nitrate reducer, reveals the capacity for sulfate reduction.</title>
        <authorList>
            <person name="Demey L.M."/>
            <person name="Miller C."/>
            <person name="Manzella M."/>
            <person name="Reguera G."/>
            <person name="Kashefi K."/>
        </authorList>
    </citation>
    <scope>NUCLEOTIDE SEQUENCE [LARGE SCALE GENOMIC DNA]</scope>
    <source>
        <strain evidence="3 5">Hulk</strain>
    </source>
</reference>
<keyword evidence="5" id="KW-1185">Reference proteome</keyword>
<feature type="transmembrane region" description="Helical" evidence="1">
    <location>
        <begin position="40"/>
        <end position="60"/>
    </location>
</feature>
<keyword evidence="1" id="KW-0472">Membrane</keyword>
<reference evidence="2 4" key="1">
    <citation type="submission" date="2015-10" db="EMBL/GenBank/DDBJ databases">
        <title>Complete genome sequence of hyperthermophilic archaeon Pyrodictium delaneyi Su06.</title>
        <authorList>
            <person name="Jung J.-H."/>
            <person name="Lin J."/>
            <person name="Holden J.F."/>
            <person name="Park C.-S."/>
        </authorList>
    </citation>
    <scope>NUCLEOTIDE SEQUENCE [LARGE SCALE GENOMIC DNA]</scope>
    <source>
        <strain evidence="2 4">Su06</strain>
    </source>
</reference>
<dbReference type="STRING" id="1273541.Pyrde_1075"/>
<dbReference type="EMBL" id="CP013011">
    <property type="protein sequence ID" value="ALL01123.1"/>
    <property type="molecule type" value="Genomic_DNA"/>
</dbReference>
<organism evidence="2 4">
    <name type="scientific">Pyrodictium delaneyi</name>
    <dbReference type="NCBI Taxonomy" id="1273541"/>
    <lineage>
        <taxon>Archaea</taxon>
        <taxon>Thermoproteota</taxon>
        <taxon>Thermoprotei</taxon>
        <taxon>Desulfurococcales</taxon>
        <taxon>Pyrodictiaceae</taxon>
        <taxon>Pyrodictium</taxon>
    </lineage>
</organism>
<feature type="transmembrane region" description="Helical" evidence="1">
    <location>
        <begin position="12"/>
        <end position="34"/>
    </location>
</feature>
<evidence type="ECO:0000313" key="3">
    <source>
        <dbReference type="EMBL" id="OWJ55298.1"/>
    </source>
</evidence>
<evidence type="ECO:0000313" key="2">
    <source>
        <dbReference type="EMBL" id="ALL01123.1"/>
    </source>
</evidence>
<dbReference type="RefSeq" id="WP_055408885.1">
    <property type="nucleotide sequence ID" value="NZ_CP013011.1"/>
</dbReference>
<dbReference type="AlphaFoldDB" id="A0A0P0N3Z4"/>
<protein>
    <submittedName>
        <fullName evidence="2">Uncharacterized protein</fullName>
    </submittedName>
</protein>
<evidence type="ECO:0000313" key="5">
    <source>
        <dbReference type="Proteomes" id="UP000196694"/>
    </source>
</evidence>
<dbReference type="EMBL" id="NCQP01000001">
    <property type="protein sequence ID" value="OWJ55298.1"/>
    <property type="molecule type" value="Genomic_DNA"/>
</dbReference>
<dbReference type="GeneID" id="26099413"/>
<sequence>MVETTSPLMRGIAIFNAILIPLAIIALYMVYIGGTRDKDTILFAGIVLTTISPLLAYIVTSRLVAKIIQRTN</sequence>
<dbReference type="KEGG" id="pdl:Pyrde_1075"/>
<evidence type="ECO:0000313" key="4">
    <source>
        <dbReference type="Proteomes" id="UP000058613"/>
    </source>
</evidence>
<proteinExistence type="predicted"/>
<accession>A0A0P0N3Z4</accession>